<dbReference type="PANTHER" id="PTHR33840">
    <property type="match status" value="1"/>
</dbReference>
<dbReference type="STRING" id="741276.A0A2S5BEV1"/>
<feature type="domain" description="T6SS Phospholipase effector Tle1-like catalytic" evidence="2">
    <location>
        <begin position="2"/>
        <end position="293"/>
    </location>
</feature>
<name>A0A2S5BEV1_9BASI</name>
<protein>
    <recommendedName>
        <fullName evidence="2">T6SS Phospholipase effector Tle1-like catalytic domain-containing protein</fullName>
    </recommendedName>
</protein>
<evidence type="ECO:0000256" key="1">
    <source>
        <dbReference type="SAM" id="MobiDB-lite"/>
    </source>
</evidence>
<evidence type="ECO:0000259" key="2">
    <source>
        <dbReference type="Pfam" id="PF09994"/>
    </source>
</evidence>
<dbReference type="Pfam" id="PF09994">
    <property type="entry name" value="T6SS_Tle1-like_cat"/>
    <property type="match status" value="1"/>
</dbReference>
<dbReference type="InterPro" id="IPR018712">
    <property type="entry name" value="Tle1-like_cat"/>
</dbReference>
<dbReference type="Proteomes" id="UP000237144">
    <property type="component" value="Unassembled WGS sequence"/>
</dbReference>
<organism evidence="3 4">
    <name type="scientific">Rhodotorula taiwanensis</name>
    <dbReference type="NCBI Taxonomy" id="741276"/>
    <lineage>
        <taxon>Eukaryota</taxon>
        <taxon>Fungi</taxon>
        <taxon>Dikarya</taxon>
        <taxon>Basidiomycota</taxon>
        <taxon>Pucciniomycotina</taxon>
        <taxon>Microbotryomycetes</taxon>
        <taxon>Sporidiobolales</taxon>
        <taxon>Sporidiobolaceae</taxon>
        <taxon>Rhodotorula</taxon>
    </lineage>
</organism>
<feature type="region of interest" description="Disordered" evidence="1">
    <location>
        <begin position="405"/>
        <end position="433"/>
    </location>
</feature>
<comment type="caution">
    <text evidence="3">The sequence shown here is derived from an EMBL/GenBank/DDBJ whole genome shotgun (WGS) entry which is preliminary data.</text>
</comment>
<gene>
    <name evidence="3" type="ORF">BMF94_1668</name>
</gene>
<dbReference type="AlphaFoldDB" id="A0A2S5BEV1"/>
<dbReference type="EMBL" id="PJQD01000018">
    <property type="protein sequence ID" value="POY75297.1"/>
    <property type="molecule type" value="Genomic_DNA"/>
</dbReference>
<keyword evidence="4" id="KW-1185">Reference proteome</keyword>
<dbReference type="PANTHER" id="PTHR33840:SF1">
    <property type="entry name" value="TLE1 PHOSPHOLIPASE DOMAIN-CONTAINING PROTEIN"/>
    <property type="match status" value="1"/>
</dbReference>
<sequence length="461" mass="50862">MKRLVVLCDGTWETALFQAEEARLTNVSRIANAILPLDGQKTPALPQVKLYLPGLGTGQELAMGIVEGALGDGLLADIRLAYYFIAQNWSPGDEASATSPHSPRDSPNDPPVSLLWQIFLFGFSRGAYIARLLLTLISIIGILSPRDNLHMFPEAVRLLCSHRDGLSSKAQRNQAELDDLLQEIAPARLGGKMTAGPIVTAVVLFDTVPLLHQFERSPFGTDNAALESDTCHFVVQALSAYEARAAFRPVILRRHPEARRQVLIQVYFPGCHTDIGGGYPEHDLSDLTLHFVVGLIADKLALDLRYLAGISGAALAPWGGATTHVGVHLSHGHPRHLPTVMQSSQAPTFETFHPSLLEQLPASWPRELRPLLPVLRASRTDPSATGAWWRLTQWEEEMRRQWPVRRNERPSLPSASNATAPGDDRQHARSSRRLDRLTSFMRYSEEKIAGAGDSFSLSRSR</sequence>
<dbReference type="OrthoDB" id="3057168at2759"/>
<evidence type="ECO:0000313" key="4">
    <source>
        <dbReference type="Proteomes" id="UP000237144"/>
    </source>
</evidence>
<reference evidence="3 4" key="1">
    <citation type="journal article" date="2018" name="Front. Microbiol.">
        <title>Prospects for Fungal Bioremediation of Acidic Radioactive Waste Sites: Characterization and Genome Sequence of Rhodotorula taiwanensis MD1149.</title>
        <authorList>
            <person name="Tkavc R."/>
            <person name="Matrosova V.Y."/>
            <person name="Grichenko O.E."/>
            <person name="Gostincar C."/>
            <person name="Volpe R.P."/>
            <person name="Klimenkova P."/>
            <person name="Gaidamakova E.K."/>
            <person name="Zhou C.E."/>
            <person name="Stewart B.J."/>
            <person name="Lyman M.G."/>
            <person name="Malfatti S.A."/>
            <person name="Rubinfeld B."/>
            <person name="Courtot M."/>
            <person name="Singh J."/>
            <person name="Dalgard C.L."/>
            <person name="Hamilton T."/>
            <person name="Frey K.G."/>
            <person name="Gunde-Cimerman N."/>
            <person name="Dugan L."/>
            <person name="Daly M.J."/>
        </authorList>
    </citation>
    <scope>NUCLEOTIDE SEQUENCE [LARGE SCALE GENOMIC DNA]</scope>
    <source>
        <strain evidence="3 4">MD1149</strain>
    </source>
</reference>
<proteinExistence type="predicted"/>
<feature type="compositionally biased region" description="Basic and acidic residues" evidence="1">
    <location>
        <begin position="422"/>
        <end position="433"/>
    </location>
</feature>
<accession>A0A2S5BEV1</accession>
<evidence type="ECO:0000313" key="3">
    <source>
        <dbReference type="EMBL" id="POY75297.1"/>
    </source>
</evidence>